<dbReference type="AlphaFoldDB" id="A0A498Q028"/>
<name>A0A498Q028_9MYCO</name>
<dbReference type="RefSeq" id="WP_136625843.1">
    <property type="nucleotide sequence ID" value="NZ_UPHP01000058.1"/>
</dbReference>
<evidence type="ECO:0000256" key="1">
    <source>
        <dbReference type="SAM" id="MobiDB-lite"/>
    </source>
</evidence>
<keyword evidence="3" id="KW-1185">Reference proteome</keyword>
<dbReference type="Proteomes" id="UP000273307">
    <property type="component" value="Unassembled WGS sequence"/>
</dbReference>
<sequence>MNADRIIERTTSLNMRAPSDNSTAKPQNYDHAVELEPDPRHFAKWASRKRCAAMALGALALTSGVTGTVDAMIPTADGATIGAGRLTIALAARHGFKLDTCTTSGSNDDNSTINQGATTTDFPNDTAGTDAGNSGNSNTISSYEPIDVVGEGGLNAANTEVVEIPDNPTDATNIIVDDNINIVPGGLDNVLDDNNVGVANNNNNNNNVVLQASGIMWPDGFPRWANLNGYDPGTDPDQN</sequence>
<evidence type="ECO:0000313" key="3">
    <source>
        <dbReference type="Proteomes" id="UP000273307"/>
    </source>
</evidence>
<organism evidence="2 3">
    <name type="scientific">Mycobacterium attenuatum</name>
    <dbReference type="NCBI Taxonomy" id="2341086"/>
    <lineage>
        <taxon>Bacteria</taxon>
        <taxon>Bacillati</taxon>
        <taxon>Actinomycetota</taxon>
        <taxon>Actinomycetes</taxon>
        <taxon>Mycobacteriales</taxon>
        <taxon>Mycobacteriaceae</taxon>
        <taxon>Mycobacterium</taxon>
    </lineage>
</organism>
<dbReference type="EMBL" id="UPHP01000058">
    <property type="protein sequence ID" value="VBA38607.1"/>
    <property type="molecule type" value="Genomic_DNA"/>
</dbReference>
<gene>
    <name evidence="2" type="ORF">LAUMK136_02560</name>
</gene>
<feature type="region of interest" description="Disordered" evidence="1">
    <location>
        <begin position="100"/>
        <end position="142"/>
    </location>
</feature>
<accession>A0A498Q028</accession>
<reference evidence="2 3" key="1">
    <citation type="submission" date="2018-09" db="EMBL/GenBank/DDBJ databases">
        <authorList>
            <person name="Tagini F."/>
        </authorList>
    </citation>
    <scope>NUCLEOTIDE SEQUENCE [LARGE SCALE GENOMIC DNA]</scope>
    <source>
        <strain evidence="2 3">MK136</strain>
    </source>
</reference>
<proteinExistence type="predicted"/>
<evidence type="ECO:0000313" key="2">
    <source>
        <dbReference type="EMBL" id="VBA38607.1"/>
    </source>
</evidence>
<protein>
    <submittedName>
        <fullName evidence="2">Uncharacterized protein</fullName>
    </submittedName>
</protein>
<dbReference type="OrthoDB" id="9966000at2"/>